<name>A0A229UHS4_9BACL</name>
<dbReference type="InterPro" id="IPR016181">
    <property type="entry name" value="Acyl_CoA_acyltransferase"/>
</dbReference>
<dbReference type="Gene3D" id="3.40.630.30">
    <property type="match status" value="1"/>
</dbReference>
<dbReference type="OrthoDB" id="4140682at2"/>
<evidence type="ECO:0000259" key="2">
    <source>
        <dbReference type="PROSITE" id="PS51186"/>
    </source>
</evidence>
<comment type="caution">
    <text evidence="3">The sequence shown here is derived from an EMBL/GenBank/DDBJ whole genome shotgun (WGS) entry which is preliminary data.</text>
</comment>
<dbReference type="CDD" id="cd04301">
    <property type="entry name" value="NAT_SF"/>
    <property type="match status" value="1"/>
</dbReference>
<feature type="domain" description="N-acetyltransferase" evidence="2">
    <location>
        <begin position="38"/>
        <end position="182"/>
    </location>
</feature>
<evidence type="ECO:0000313" key="3">
    <source>
        <dbReference type="EMBL" id="OXM82845.1"/>
    </source>
</evidence>
<protein>
    <recommendedName>
        <fullName evidence="2">N-acetyltransferase domain-containing protein</fullName>
    </recommendedName>
</protein>
<dbReference type="Proteomes" id="UP000215509">
    <property type="component" value="Unassembled WGS sequence"/>
</dbReference>
<proteinExistence type="predicted"/>
<sequence length="184" mass="21203">MGIHSNQRSCRPISTRTRASDVEQQLQAEGIRFTTWLEEQGEVNELKLHELYKRTNEDIPGNRESYPNLSEWKKWVLERDGSRPELVLIAADGDRYVGVVHLLHNSQTGGMYHEFTGVDREYRGRHIALTLKIQAIRLAQCLNAPYMNTHNDSANAPMLTINRNRLGYVASPGHYRMIKTLQPY</sequence>
<organism evidence="3 4">
    <name type="scientific">Paenibacillus rigui</name>
    <dbReference type="NCBI Taxonomy" id="554312"/>
    <lineage>
        <taxon>Bacteria</taxon>
        <taxon>Bacillati</taxon>
        <taxon>Bacillota</taxon>
        <taxon>Bacilli</taxon>
        <taxon>Bacillales</taxon>
        <taxon>Paenibacillaceae</taxon>
        <taxon>Paenibacillus</taxon>
    </lineage>
</organism>
<evidence type="ECO:0000313" key="4">
    <source>
        <dbReference type="Proteomes" id="UP000215509"/>
    </source>
</evidence>
<keyword evidence="4" id="KW-1185">Reference proteome</keyword>
<dbReference type="AlphaFoldDB" id="A0A229UHS4"/>
<dbReference type="SUPFAM" id="SSF55729">
    <property type="entry name" value="Acyl-CoA N-acyltransferases (Nat)"/>
    <property type="match status" value="1"/>
</dbReference>
<dbReference type="InterPro" id="IPR000182">
    <property type="entry name" value="GNAT_dom"/>
</dbReference>
<dbReference type="Pfam" id="PF00583">
    <property type="entry name" value="Acetyltransf_1"/>
    <property type="match status" value="1"/>
</dbReference>
<reference evidence="3 4" key="1">
    <citation type="submission" date="2017-07" db="EMBL/GenBank/DDBJ databases">
        <title>Genome sequencing and assembly of Paenibacillus rigui.</title>
        <authorList>
            <person name="Mayilraj S."/>
        </authorList>
    </citation>
    <scope>NUCLEOTIDE SEQUENCE [LARGE SCALE GENOMIC DNA]</scope>
    <source>
        <strain evidence="3 4">JCM 16352</strain>
    </source>
</reference>
<evidence type="ECO:0000256" key="1">
    <source>
        <dbReference type="SAM" id="MobiDB-lite"/>
    </source>
</evidence>
<accession>A0A229UHS4</accession>
<dbReference type="RefSeq" id="WP_094018319.1">
    <property type="nucleotide sequence ID" value="NZ_NMQW01000056.1"/>
</dbReference>
<dbReference type="EMBL" id="NMQW01000056">
    <property type="protein sequence ID" value="OXM82845.1"/>
    <property type="molecule type" value="Genomic_DNA"/>
</dbReference>
<dbReference type="PROSITE" id="PS51186">
    <property type="entry name" value="GNAT"/>
    <property type="match status" value="1"/>
</dbReference>
<gene>
    <name evidence="3" type="ORF">CF651_28820</name>
</gene>
<feature type="region of interest" description="Disordered" evidence="1">
    <location>
        <begin position="1"/>
        <end position="21"/>
    </location>
</feature>
<dbReference type="GO" id="GO:0016747">
    <property type="term" value="F:acyltransferase activity, transferring groups other than amino-acyl groups"/>
    <property type="evidence" value="ECO:0007669"/>
    <property type="project" value="InterPro"/>
</dbReference>